<dbReference type="SUPFAM" id="SSF74653">
    <property type="entry name" value="TolA/TonB C-terminal domain"/>
    <property type="match status" value="1"/>
</dbReference>
<sequence length="149" mass="16072">MPDAKIKSFASTRVRKAASWLTTISGHLIVMCPAVESSTLTSLGGQGGGRMKTHLWIVMASLLMAGGAEAEAQHDDYPALALRMRHEGQVRYHAEYGPDGRLTECTITKSSGYPELDAQTCMLAKRSAEAHPQISGSKDGTVKWTLPKT</sequence>
<dbReference type="GO" id="GO:0016020">
    <property type="term" value="C:membrane"/>
    <property type="evidence" value="ECO:0007669"/>
    <property type="project" value="UniProtKB-SubCell"/>
</dbReference>
<proteinExistence type="predicted"/>
<evidence type="ECO:0000259" key="5">
    <source>
        <dbReference type="PROSITE" id="PS52015"/>
    </source>
</evidence>
<comment type="subcellular location">
    <subcellularLocation>
        <location evidence="1">Membrane</location>
        <topology evidence="1">Single-pass membrane protein</topology>
    </subcellularLocation>
</comment>
<dbReference type="Gene3D" id="3.30.1150.10">
    <property type="match status" value="1"/>
</dbReference>
<dbReference type="NCBIfam" id="TIGR01352">
    <property type="entry name" value="tonB_Cterm"/>
    <property type="match status" value="1"/>
</dbReference>
<evidence type="ECO:0000313" key="7">
    <source>
        <dbReference type="Proteomes" id="UP000319931"/>
    </source>
</evidence>
<dbReference type="PROSITE" id="PS52015">
    <property type="entry name" value="TONB_CTD"/>
    <property type="match status" value="1"/>
</dbReference>
<dbReference type="GO" id="GO:0055085">
    <property type="term" value="P:transmembrane transport"/>
    <property type="evidence" value="ECO:0007669"/>
    <property type="project" value="InterPro"/>
</dbReference>
<feature type="domain" description="TonB C-terminal" evidence="5">
    <location>
        <begin position="62"/>
        <end position="149"/>
    </location>
</feature>
<dbReference type="Pfam" id="PF03544">
    <property type="entry name" value="TonB_C"/>
    <property type="match status" value="1"/>
</dbReference>
<dbReference type="InterPro" id="IPR037682">
    <property type="entry name" value="TonB_C"/>
</dbReference>
<evidence type="ECO:0000256" key="2">
    <source>
        <dbReference type="ARBA" id="ARBA00022692"/>
    </source>
</evidence>
<keyword evidence="2" id="KW-0812">Transmembrane</keyword>
<accession>A0A502FS10</accession>
<evidence type="ECO:0000313" key="6">
    <source>
        <dbReference type="EMBL" id="TPG52201.1"/>
    </source>
</evidence>
<keyword evidence="7" id="KW-1185">Reference proteome</keyword>
<dbReference type="EMBL" id="RCZC01000004">
    <property type="protein sequence ID" value="TPG52201.1"/>
    <property type="molecule type" value="Genomic_DNA"/>
</dbReference>
<keyword evidence="3" id="KW-1133">Transmembrane helix</keyword>
<evidence type="ECO:0000256" key="4">
    <source>
        <dbReference type="ARBA" id="ARBA00023136"/>
    </source>
</evidence>
<dbReference type="AlphaFoldDB" id="A0A502FS10"/>
<dbReference type="OrthoDB" id="7585155at2"/>
<keyword evidence="4" id="KW-0472">Membrane</keyword>
<reference evidence="6 7" key="1">
    <citation type="journal article" date="2019" name="Environ. Microbiol.">
        <title>Species interactions and distinct microbial communities in high Arctic permafrost affected cryosols are associated with the CH4 and CO2 gas fluxes.</title>
        <authorList>
            <person name="Altshuler I."/>
            <person name="Hamel J."/>
            <person name="Turney S."/>
            <person name="Magnuson E."/>
            <person name="Levesque R."/>
            <person name="Greer C."/>
            <person name="Whyte L.G."/>
        </authorList>
    </citation>
    <scope>NUCLEOTIDE SEQUENCE [LARGE SCALE GENOMIC DNA]</scope>
    <source>
        <strain evidence="6 7">E6.1</strain>
    </source>
</reference>
<gene>
    <name evidence="6" type="ORF">EAH76_16015</name>
</gene>
<comment type="caution">
    <text evidence="6">The sequence shown here is derived from an EMBL/GenBank/DDBJ whole genome shotgun (WGS) entry which is preliminary data.</text>
</comment>
<dbReference type="RefSeq" id="WP_140851273.1">
    <property type="nucleotide sequence ID" value="NZ_RCZC01000004.1"/>
</dbReference>
<protein>
    <submittedName>
        <fullName evidence="6">TonB family protein</fullName>
    </submittedName>
</protein>
<dbReference type="Proteomes" id="UP000319931">
    <property type="component" value="Unassembled WGS sequence"/>
</dbReference>
<organism evidence="6 7">
    <name type="scientific">Sphingomonas glacialis</name>
    <dbReference type="NCBI Taxonomy" id="658225"/>
    <lineage>
        <taxon>Bacteria</taxon>
        <taxon>Pseudomonadati</taxon>
        <taxon>Pseudomonadota</taxon>
        <taxon>Alphaproteobacteria</taxon>
        <taxon>Sphingomonadales</taxon>
        <taxon>Sphingomonadaceae</taxon>
        <taxon>Sphingomonas</taxon>
    </lineage>
</organism>
<dbReference type="InterPro" id="IPR006260">
    <property type="entry name" value="TonB/TolA_C"/>
</dbReference>
<name>A0A502FS10_9SPHN</name>
<evidence type="ECO:0000256" key="3">
    <source>
        <dbReference type="ARBA" id="ARBA00022989"/>
    </source>
</evidence>
<evidence type="ECO:0000256" key="1">
    <source>
        <dbReference type="ARBA" id="ARBA00004167"/>
    </source>
</evidence>